<comment type="subcellular location">
    <subcellularLocation>
        <location evidence="2">Secreted</location>
    </subcellularLocation>
</comment>
<keyword evidence="7" id="KW-1185">Reference proteome</keyword>
<keyword evidence="2" id="KW-0964">Secreted</keyword>
<dbReference type="InterPro" id="IPR045032">
    <property type="entry name" value="PEL"/>
</dbReference>
<sequence length="429" mass="45182">MTTNPWARVRSLLAAAGSLTLIAAACAPSSEPQDSVVEVVEPTGTPDAPSVTPSATPSATSSEPVADPEPTAATEDETTAPAEAEPGSADAINPHADTPLGYAAMNGGTSGGFGGDTVTELVLSEYRDWSGAPTPGQALHQALQDHRKAADGAGLVVYVDVTVTRDQVDAEDLVLKDVSHVSLLGVGDSGELDGIGIGISRSHDIVLRNLTIHHVSEGQGDAVGVAGASTNVWIDHNTFFSEIDGVDKDFYDGLVDIKQNTEYVTVSWNEFHSHWKASLVGHEDNAATAPDRITFHHNRFSDINSRTPLIRAADVHMLNNVFEDIHGSAINARIGARVLVEGNHFDNVGSGGTDRETGHVSGPVGWWYGGDETGHWNLVDNAYVDSPHEHLESTTDFTVPYAYEAQGPEEALAAVEAHAGAGVIDVTPR</sequence>
<evidence type="ECO:0000256" key="1">
    <source>
        <dbReference type="ARBA" id="ARBA00023239"/>
    </source>
</evidence>
<keyword evidence="2" id="KW-0119">Carbohydrate metabolism</keyword>
<proteinExistence type="inferred from homology"/>
<dbReference type="PANTHER" id="PTHR31683:SF18">
    <property type="entry name" value="PECTATE LYASE 21-RELATED"/>
    <property type="match status" value="1"/>
</dbReference>
<evidence type="ECO:0000313" key="6">
    <source>
        <dbReference type="EMBL" id="MDT0327594.1"/>
    </source>
</evidence>
<dbReference type="Gene3D" id="2.160.20.10">
    <property type="entry name" value="Single-stranded right-handed beta-helix, Pectin lyase-like"/>
    <property type="match status" value="1"/>
</dbReference>
<feature type="signal peptide" evidence="4">
    <location>
        <begin position="1"/>
        <end position="27"/>
    </location>
</feature>
<feature type="region of interest" description="Disordered" evidence="3">
    <location>
        <begin position="28"/>
        <end position="101"/>
    </location>
</feature>
<dbReference type="SMART" id="SM00656">
    <property type="entry name" value="Amb_all"/>
    <property type="match status" value="1"/>
</dbReference>
<evidence type="ECO:0000256" key="4">
    <source>
        <dbReference type="SAM" id="SignalP"/>
    </source>
</evidence>
<dbReference type="Proteomes" id="UP001183390">
    <property type="component" value="Unassembled WGS sequence"/>
</dbReference>
<evidence type="ECO:0000259" key="5">
    <source>
        <dbReference type="SMART" id="SM00656"/>
    </source>
</evidence>
<evidence type="ECO:0000256" key="2">
    <source>
        <dbReference type="RuleBase" id="RU361173"/>
    </source>
</evidence>
<dbReference type="Pfam" id="PF00544">
    <property type="entry name" value="Pectate_lyase_4"/>
    <property type="match status" value="1"/>
</dbReference>
<protein>
    <recommendedName>
        <fullName evidence="5">Pectate lyase domain-containing protein</fullName>
    </recommendedName>
</protein>
<dbReference type="InterPro" id="IPR011050">
    <property type="entry name" value="Pectin_lyase_fold/virulence"/>
</dbReference>
<dbReference type="SUPFAM" id="SSF51126">
    <property type="entry name" value="Pectin lyase-like"/>
    <property type="match status" value="1"/>
</dbReference>
<keyword evidence="2" id="KW-0624">Polysaccharide degradation</keyword>
<reference evidence="7" key="1">
    <citation type="submission" date="2023-07" db="EMBL/GenBank/DDBJ databases">
        <title>30 novel species of actinomycetes from the DSMZ collection.</title>
        <authorList>
            <person name="Nouioui I."/>
        </authorList>
    </citation>
    <scope>NUCLEOTIDE SEQUENCE [LARGE SCALE GENOMIC DNA]</scope>
    <source>
        <strain evidence="7">DSM 44743</strain>
    </source>
</reference>
<accession>A0ABU2M4S9</accession>
<keyword evidence="4" id="KW-0732">Signal</keyword>
<dbReference type="PANTHER" id="PTHR31683">
    <property type="entry name" value="PECTATE LYASE 18-RELATED"/>
    <property type="match status" value="1"/>
</dbReference>
<comment type="caution">
    <text evidence="6">The sequence shown here is derived from an EMBL/GenBank/DDBJ whole genome shotgun (WGS) entry which is preliminary data.</text>
</comment>
<dbReference type="InterPro" id="IPR012334">
    <property type="entry name" value="Pectin_lyas_fold"/>
</dbReference>
<dbReference type="InterPro" id="IPR002022">
    <property type="entry name" value="Pec_lyase"/>
</dbReference>
<name>A0ABU2M4S9_9ACTN</name>
<dbReference type="RefSeq" id="WP_311510349.1">
    <property type="nucleotide sequence ID" value="NZ_JAVREP010000001.1"/>
</dbReference>
<gene>
    <name evidence="6" type="ORF">RM479_04135</name>
</gene>
<keyword evidence="1 2" id="KW-0456">Lyase</keyword>
<evidence type="ECO:0000313" key="7">
    <source>
        <dbReference type="Proteomes" id="UP001183390"/>
    </source>
</evidence>
<evidence type="ECO:0000256" key="3">
    <source>
        <dbReference type="SAM" id="MobiDB-lite"/>
    </source>
</evidence>
<feature type="chain" id="PRO_5045253050" description="Pectate lyase domain-containing protein" evidence="4">
    <location>
        <begin position="28"/>
        <end position="429"/>
    </location>
</feature>
<dbReference type="EMBL" id="JAVREP010000001">
    <property type="protein sequence ID" value="MDT0327594.1"/>
    <property type="molecule type" value="Genomic_DNA"/>
</dbReference>
<comment type="similarity">
    <text evidence="2">Belongs to the polysaccharide lyase 1 family.</text>
</comment>
<feature type="compositionally biased region" description="Low complexity" evidence="3">
    <location>
        <begin position="45"/>
        <end position="86"/>
    </location>
</feature>
<feature type="domain" description="Pectate lyase" evidence="5">
    <location>
        <begin position="134"/>
        <end position="351"/>
    </location>
</feature>
<organism evidence="6 7">
    <name type="scientific">Nocardiopsis lambiniae</name>
    <dbReference type="NCBI Taxonomy" id="3075539"/>
    <lineage>
        <taxon>Bacteria</taxon>
        <taxon>Bacillati</taxon>
        <taxon>Actinomycetota</taxon>
        <taxon>Actinomycetes</taxon>
        <taxon>Streptosporangiales</taxon>
        <taxon>Nocardiopsidaceae</taxon>
        <taxon>Nocardiopsis</taxon>
    </lineage>
</organism>